<sequence>MCQPWNVARPPSKTPVCVLGLGLIGGSIMRAATAAGRDVFGYNRSVEGAQAATADGFDATTDLPATLSRAADSGALIVLAVPMPAMAGMLAHVKETAPHCPLTDVTSVKQAVLDQVIAAGLQERFVGGHPMAGTAHSGWTAGYAGLFTGAAWVVSVDDHVDPAVWSTVMTLALDCGAVVVPARSDEHDAAAAAISHLPHLLAEALAVVAGDVPLAFALAAGSFRDGTRVAATAPDLVRAMCEGNSEQLVPTVDRLLELLSRARESLAAHNSVADLAESGHAARIRYDSFPRSDIFHVVVGAENWRQELAAAGRAGGVIRSALPSLDSRR</sequence>
<comment type="caution">
    <text evidence="4">The sequence shown here is derived from an EMBL/GenBank/DDBJ whole genome shotgun (WGS) entry which is preliminary data.</text>
</comment>
<dbReference type="InterPro" id="IPR046826">
    <property type="entry name" value="PDH_N"/>
</dbReference>
<dbReference type="SUPFAM" id="SSF48179">
    <property type="entry name" value="6-phosphogluconate dehydrogenase C-terminal domain-like"/>
    <property type="match status" value="1"/>
</dbReference>
<dbReference type="GO" id="GO:0006571">
    <property type="term" value="P:tyrosine biosynthetic process"/>
    <property type="evidence" value="ECO:0007669"/>
    <property type="project" value="InterPro"/>
</dbReference>
<dbReference type="Proteomes" id="UP000250347">
    <property type="component" value="Unassembled WGS sequence"/>
</dbReference>
<dbReference type="InterPro" id="IPR008927">
    <property type="entry name" value="6-PGluconate_DH-like_C_sf"/>
</dbReference>
<gene>
    <name evidence="4" type="ORF">DQP58_04740</name>
</gene>
<evidence type="ECO:0000259" key="3">
    <source>
        <dbReference type="PROSITE" id="PS51176"/>
    </source>
</evidence>
<evidence type="ECO:0000256" key="1">
    <source>
        <dbReference type="ARBA" id="ARBA00007964"/>
    </source>
</evidence>
<dbReference type="GO" id="GO:0004665">
    <property type="term" value="F:prephenate dehydrogenase (NADP+) activity"/>
    <property type="evidence" value="ECO:0007669"/>
    <property type="project" value="InterPro"/>
</dbReference>
<dbReference type="Gene3D" id="3.40.50.720">
    <property type="entry name" value="NAD(P)-binding Rossmann-like Domain"/>
    <property type="match status" value="1"/>
</dbReference>
<accession>A0A329KSB9</accession>
<dbReference type="GO" id="GO:0070403">
    <property type="term" value="F:NAD+ binding"/>
    <property type="evidence" value="ECO:0007669"/>
    <property type="project" value="InterPro"/>
</dbReference>
<comment type="similarity">
    <text evidence="1">Belongs to the prephenate/arogenate dehydrogenase family.</text>
</comment>
<dbReference type="EC" id="1.3.1.12" evidence="4"/>
<reference evidence="4 5" key="1">
    <citation type="submission" date="2018-06" db="EMBL/GenBank/DDBJ databases">
        <title>NTM in soil in Japan.</title>
        <authorList>
            <person name="Ohya K."/>
        </authorList>
    </citation>
    <scope>NUCLEOTIDE SEQUENCE [LARGE SCALE GENOMIC DNA]</scope>
    <source>
        <strain evidence="4 5">GF76</strain>
    </source>
</reference>
<evidence type="ECO:0000256" key="2">
    <source>
        <dbReference type="ARBA" id="ARBA00023002"/>
    </source>
</evidence>
<dbReference type="Pfam" id="PF20463">
    <property type="entry name" value="PDH_C"/>
    <property type="match status" value="1"/>
</dbReference>
<dbReference type="InterPro" id="IPR050812">
    <property type="entry name" value="Preph/Arog_dehydrog"/>
</dbReference>
<dbReference type="PROSITE" id="PS51176">
    <property type="entry name" value="PDH_ADH"/>
    <property type="match status" value="1"/>
</dbReference>
<evidence type="ECO:0000313" key="5">
    <source>
        <dbReference type="Proteomes" id="UP000250347"/>
    </source>
</evidence>
<dbReference type="InterPro" id="IPR003099">
    <property type="entry name" value="Prephen_DH"/>
</dbReference>
<dbReference type="AlphaFoldDB" id="A0A329KSB9"/>
<dbReference type="EMBL" id="QMEU01000007">
    <property type="protein sequence ID" value="RAU98764.1"/>
    <property type="molecule type" value="Genomic_DNA"/>
</dbReference>
<dbReference type="InterPro" id="IPR036291">
    <property type="entry name" value="NAD(P)-bd_dom_sf"/>
</dbReference>
<organism evidence="4 5">
    <name type="scientific">Mycobacterium colombiense</name>
    <dbReference type="NCBI Taxonomy" id="339268"/>
    <lineage>
        <taxon>Bacteria</taxon>
        <taxon>Bacillati</taxon>
        <taxon>Actinomycetota</taxon>
        <taxon>Actinomycetes</taxon>
        <taxon>Mycobacteriales</taxon>
        <taxon>Mycobacteriaceae</taxon>
        <taxon>Mycobacterium</taxon>
        <taxon>Mycobacterium avium complex (MAC)</taxon>
    </lineage>
</organism>
<dbReference type="PANTHER" id="PTHR21363:SF0">
    <property type="entry name" value="PREPHENATE DEHYDROGENASE [NADP(+)]"/>
    <property type="match status" value="1"/>
</dbReference>
<evidence type="ECO:0000313" key="4">
    <source>
        <dbReference type="EMBL" id="RAU98764.1"/>
    </source>
</evidence>
<keyword evidence="2 4" id="KW-0560">Oxidoreductase</keyword>
<dbReference type="Gene3D" id="1.10.3660.10">
    <property type="entry name" value="6-phosphogluconate dehydrogenase C-terminal like domain"/>
    <property type="match status" value="1"/>
</dbReference>
<proteinExistence type="inferred from homology"/>
<dbReference type="Pfam" id="PF02153">
    <property type="entry name" value="PDH_N"/>
    <property type="match status" value="1"/>
</dbReference>
<feature type="domain" description="Prephenate/arogenate dehydrogenase" evidence="3">
    <location>
        <begin position="14"/>
        <end position="297"/>
    </location>
</feature>
<dbReference type="PANTHER" id="PTHR21363">
    <property type="entry name" value="PREPHENATE DEHYDROGENASE"/>
    <property type="match status" value="1"/>
</dbReference>
<name>A0A329KSB9_9MYCO</name>
<dbReference type="InterPro" id="IPR046825">
    <property type="entry name" value="PDH_C"/>
</dbReference>
<dbReference type="SUPFAM" id="SSF51735">
    <property type="entry name" value="NAD(P)-binding Rossmann-fold domains"/>
    <property type="match status" value="1"/>
</dbReference>
<protein>
    <submittedName>
        <fullName evidence="4">Prephenate dehydrogenase</fullName>
        <ecNumber evidence="4">1.3.1.12</ecNumber>
    </submittedName>
</protein>
<dbReference type="NCBIfam" id="NF005108">
    <property type="entry name" value="PRK06545.1-6"/>
    <property type="match status" value="1"/>
</dbReference>
<dbReference type="GO" id="GO:0008977">
    <property type="term" value="F:prephenate dehydrogenase (NAD+) activity"/>
    <property type="evidence" value="ECO:0007669"/>
    <property type="project" value="UniProtKB-EC"/>
</dbReference>